<evidence type="ECO:0000313" key="1">
    <source>
        <dbReference type="EMBL" id="KAA0066332.1"/>
    </source>
</evidence>
<dbReference type="EMBL" id="SSTD01016371">
    <property type="protein sequence ID" value="TYK00947.1"/>
    <property type="molecule type" value="Genomic_DNA"/>
</dbReference>
<proteinExistence type="predicted"/>
<dbReference type="EMBL" id="SSTE01000903">
    <property type="protein sequence ID" value="KAA0066332.1"/>
    <property type="molecule type" value="Genomic_DNA"/>
</dbReference>
<gene>
    <name evidence="2" type="ORF">E5676_scaffold602G001230</name>
    <name evidence="1" type="ORF">E6C27_scaffold21G003930</name>
</gene>
<sequence length="146" mass="17749">MHHTFKNRNSKAFEELDFKEWGEILKKKGLKCKKEENWFKIIKNSLQKSKITIKNEEPQERSSTDDEPQERLVNYLDRRFWPRFDDRRREPTEYRMKIDLPIYDGARMNLMENEQHLIAWFVGGLRFDIKEKVKLQPFLTLSDAIT</sequence>
<dbReference type="AlphaFoldDB" id="A0A5D3BNT7"/>
<protein>
    <submittedName>
        <fullName evidence="2">Uncharacterized protein</fullName>
    </submittedName>
</protein>
<organism evidence="2 4">
    <name type="scientific">Cucumis melo var. makuwa</name>
    <name type="common">Oriental melon</name>
    <dbReference type="NCBI Taxonomy" id="1194695"/>
    <lineage>
        <taxon>Eukaryota</taxon>
        <taxon>Viridiplantae</taxon>
        <taxon>Streptophyta</taxon>
        <taxon>Embryophyta</taxon>
        <taxon>Tracheophyta</taxon>
        <taxon>Spermatophyta</taxon>
        <taxon>Magnoliopsida</taxon>
        <taxon>eudicotyledons</taxon>
        <taxon>Gunneridae</taxon>
        <taxon>Pentapetalae</taxon>
        <taxon>rosids</taxon>
        <taxon>fabids</taxon>
        <taxon>Cucurbitales</taxon>
        <taxon>Cucurbitaceae</taxon>
        <taxon>Benincaseae</taxon>
        <taxon>Cucumis</taxon>
    </lineage>
</organism>
<reference evidence="3 4" key="1">
    <citation type="submission" date="2019-08" db="EMBL/GenBank/DDBJ databases">
        <title>Draft genome sequences of two oriental melons (Cucumis melo L. var makuwa).</title>
        <authorList>
            <person name="Kwon S.-Y."/>
        </authorList>
    </citation>
    <scope>NUCLEOTIDE SEQUENCE [LARGE SCALE GENOMIC DNA]</scope>
    <source>
        <strain evidence="4">cv. Chang Bougi</strain>
        <strain evidence="3">cv. SW 3</strain>
        <tissue evidence="2">Leaf</tissue>
    </source>
</reference>
<dbReference type="Proteomes" id="UP000321947">
    <property type="component" value="Unassembled WGS sequence"/>
</dbReference>
<comment type="caution">
    <text evidence="2">The sequence shown here is derived from an EMBL/GenBank/DDBJ whole genome shotgun (WGS) entry which is preliminary data.</text>
</comment>
<evidence type="ECO:0000313" key="3">
    <source>
        <dbReference type="Proteomes" id="UP000321393"/>
    </source>
</evidence>
<evidence type="ECO:0000313" key="4">
    <source>
        <dbReference type="Proteomes" id="UP000321947"/>
    </source>
</evidence>
<accession>A0A5D3BNT7</accession>
<name>A0A5D3BNT7_CUCMM</name>
<dbReference type="Proteomes" id="UP000321393">
    <property type="component" value="Unassembled WGS sequence"/>
</dbReference>
<evidence type="ECO:0000313" key="2">
    <source>
        <dbReference type="EMBL" id="TYK00947.1"/>
    </source>
</evidence>